<reference evidence="11" key="1">
    <citation type="submission" date="2021-08" db="EMBL/GenBank/DDBJ databases">
        <title>WGS assembly of Ceratopteris richardii.</title>
        <authorList>
            <person name="Marchant D.B."/>
            <person name="Chen G."/>
            <person name="Jenkins J."/>
            <person name="Shu S."/>
            <person name="Leebens-Mack J."/>
            <person name="Grimwood J."/>
            <person name="Schmutz J."/>
            <person name="Soltis P."/>
            <person name="Soltis D."/>
            <person name="Chen Z.-H."/>
        </authorList>
    </citation>
    <scope>NUCLEOTIDE SEQUENCE</scope>
    <source>
        <strain evidence="11">Whitten #5841</strain>
        <tissue evidence="11">Leaf</tissue>
    </source>
</reference>
<dbReference type="SMART" id="SM00382">
    <property type="entry name" value="AAA"/>
    <property type="match status" value="1"/>
</dbReference>
<evidence type="ECO:0000256" key="5">
    <source>
        <dbReference type="ARBA" id="ARBA00022833"/>
    </source>
</evidence>
<comment type="caution">
    <text evidence="11">The sequence shown here is derived from an EMBL/GenBank/DDBJ whole genome shotgun (WGS) entry which is preliminary data.</text>
</comment>
<feature type="region of interest" description="Disordered" evidence="9">
    <location>
        <begin position="1003"/>
        <end position="1027"/>
    </location>
</feature>
<dbReference type="Gene3D" id="3.40.50.300">
    <property type="entry name" value="P-loop containing nucleotide triphosphate hydrolases"/>
    <property type="match status" value="1"/>
</dbReference>
<feature type="region of interest" description="Disordered" evidence="9">
    <location>
        <begin position="345"/>
        <end position="378"/>
    </location>
</feature>
<evidence type="ECO:0000256" key="7">
    <source>
        <dbReference type="ARBA" id="ARBA00023054"/>
    </source>
</evidence>
<feature type="compositionally biased region" description="Polar residues" evidence="9">
    <location>
        <begin position="839"/>
        <end position="857"/>
    </location>
</feature>
<dbReference type="InterPro" id="IPR022754">
    <property type="entry name" value="DNA_pol_III_gamma-3"/>
</dbReference>
<organism evidence="11 12">
    <name type="scientific">Ceratopteris richardii</name>
    <name type="common">Triangle waterfern</name>
    <dbReference type="NCBI Taxonomy" id="49495"/>
    <lineage>
        <taxon>Eukaryota</taxon>
        <taxon>Viridiplantae</taxon>
        <taxon>Streptophyta</taxon>
        <taxon>Embryophyta</taxon>
        <taxon>Tracheophyta</taxon>
        <taxon>Polypodiopsida</taxon>
        <taxon>Polypodiidae</taxon>
        <taxon>Polypodiales</taxon>
        <taxon>Pteridineae</taxon>
        <taxon>Pteridaceae</taxon>
        <taxon>Parkerioideae</taxon>
        <taxon>Ceratopteris</taxon>
    </lineage>
</organism>
<evidence type="ECO:0000313" key="11">
    <source>
        <dbReference type="EMBL" id="KAH7352315.1"/>
    </source>
</evidence>
<evidence type="ECO:0000256" key="2">
    <source>
        <dbReference type="ARBA" id="ARBA00022528"/>
    </source>
</evidence>
<feature type="compositionally biased region" description="Polar residues" evidence="9">
    <location>
        <begin position="1066"/>
        <end position="1092"/>
    </location>
</feature>
<keyword evidence="5" id="KW-0862">Zinc</keyword>
<dbReference type="GO" id="GO:0003677">
    <property type="term" value="F:DNA binding"/>
    <property type="evidence" value="ECO:0007669"/>
    <property type="project" value="InterPro"/>
</dbReference>
<evidence type="ECO:0000256" key="3">
    <source>
        <dbReference type="ARBA" id="ARBA00022723"/>
    </source>
</evidence>
<dbReference type="Pfam" id="PF22608">
    <property type="entry name" value="DNAX_ATPase_lid"/>
    <property type="match status" value="1"/>
</dbReference>
<feature type="region of interest" description="Disordered" evidence="9">
    <location>
        <begin position="839"/>
        <end position="908"/>
    </location>
</feature>
<dbReference type="GO" id="GO:0006261">
    <property type="term" value="P:DNA-templated DNA replication"/>
    <property type="evidence" value="ECO:0007669"/>
    <property type="project" value="TreeGrafter"/>
</dbReference>
<feature type="compositionally biased region" description="Basic and acidic residues" evidence="9">
    <location>
        <begin position="221"/>
        <end position="241"/>
    </location>
</feature>
<keyword evidence="12" id="KW-1185">Reference proteome</keyword>
<evidence type="ECO:0000256" key="4">
    <source>
        <dbReference type="ARBA" id="ARBA00022741"/>
    </source>
</evidence>
<dbReference type="FunFam" id="1.10.8.60:FF:000013">
    <property type="entry name" value="DNA polymerase III subunit gamma/tau"/>
    <property type="match status" value="1"/>
</dbReference>
<dbReference type="InterPro" id="IPR027417">
    <property type="entry name" value="P-loop_NTPase"/>
</dbReference>
<evidence type="ECO:0000259" key="10">
    <source>
        <dbReference type="SMART" id="SM00382"/>
    </source>
</evidence>
<dbReference type="GO" id="GO:0003887">
    <property type="term" value="F:DNA-directed DNA polymerase activity"/>
    <property type="evidence" value="ECO:0007669"/>
    <property type="project" value="InterPro"/>
</dbReference>
<dbReference type="OrthoDB" id="1906110at2759"/>
<dbReference type="EMBL" id="CM035424">
    <property type="protein sequence ID" value="KAH7352315.1"/>
    <property type="molecule type" value="Genomic_DNA"/>
</dbReference>
<dbReference type="Pfam" id="PF13177">
    <property type="entry name" value="DNA_pol3_delta2"/>
    <property type="match status" value="1"/>
</dbReference>
<dbReference type="InterPro" id="IPR012763">
    <property type="entry name" value="DNA_pol_III_sug/sutau_N"/>
</dbReference>
<keyword evidence="3" id="KW-0479">Metal-binding</keyword>
<feature type="compositionally biased region" description="Polar residues" evidence="9">
    <location>
        <begin position="358"/>
        <end position="378"/>
    </location>
</feature>
<feature type="region of interest" description="Disordered" evidence="9">
    <location>
        <begin position="211"/>
        <end position="250"/>
    </location>
</feature>
<keyword evidence="2" id="KW-0150">Chloroplast</keyword>
<keyword evidence="4" id="KW-0547">Nucleotide-binding</keyword>
<evidence type="ECO:0000256" key="6">
    <source>
        <dbReference type="ARBA" id="ARBA00022840"/>
    </source>
</evidence>
<dbReference type="InterPro" id="IPR008921">
    <property type="entry name" value="DNA_pol3_clamp-load_cplx_C"/>
</dbReference>
<feature type="coiled-coil region" evidence="8">
    <location>
        <begin position="746"/>
        <end position="776"/>
    </location>
</feature>
<feature type="region of interest" description="Disordered" evidence="9">
    <location>
        <begin position="1065"/>
        <end position="1099"/>
    </location>
</feature>
<gene>
    <name evidence="11" type="ORF">KP509_19G039400</name>
</gene>
<sequence>MIKTTGRASQLWTRSERTVHIHLKKHLHLTNFIHLKYHSHMQKFKMKLEMENSSEMCLIRELSMLKKSRSLRDPSTSPSWKSGSFLQKFEKNHRKGQPRVPYDYQPSVEGVGSALSKSGASDAVHKGRDTIDEGDESSEREGWVEISPGDGKQLLVTHVLPCQGSESEKQGGDQMQLILECPSGGSLLHNWNFQRGSSHLFNVFTQGNTGEEDGPAYAHQESSKDGIFSKDNDNLDSEKDMSTIGSSESGIRSIAKSNAHKSKGIRGHSVPGAVHAFSSEDGLSWRALALLDRASANTSGKMDELEISEIPQNGCGIPWTWSGIHLRGKYAQDIAGRGVTCGLSGPLSKSLDKPSSKEQLSFSEESTPNTSEFSDSTLNTGSESFPLLEHGVQSDTASPSEAGIMEHIGHSYPGSKFAFSKRKEKKCLRKSVLSNEKSHQCLSEKYSPKSFQEIVGQALITQALSNALLKGKIASVYIFHGPQGTGKSSCARIFAVALNCKSVEEQKPCGSCSECLAFRYGNMSIVKEFAAGGLQGSKGMKKFIHEVNRTTSSRFRVYIVDECHVLSSQSWNAFMKNVEEVPKNIVFVLCTSSLEHLPHIVISRCQKFIFSKIKETDIIIRLQKIASQEGLEVDMEALKLVASASDGSLRDAEMMLEQLSLLGQKITLTMVQELMGLVSDEKLVDLLDFALSADTVNTVRHLKDLMISGVEPLTLMSQLACLITNILAGGYRIPAGRHRRRFFRKKHLAKEDMERLRQALKILSEAEKQLRGSSDKTTWLTAALLQFAPDQSYLLPSSSADTSFTQSPAGILNANVRAEMNSLYSKQIQLQHQQLSGMVSGTGTEDLSNDMSSSPKASGSGLKQDPVVTSEKKRTCKSRGQIRELESLSDSNHKKSVSSSKSAETDRQKWQTTLTSEFELEELWQRVLDAVHSSSLRKFLQTEGKLMLVTLCKGFAVVVLEFSQPESTSRAERSRTSIAHAFQSTLGCPIDVKVQRTSCGENQPRRLVLSGDQPSGSNGHWQPTWSSGDGKAHSCIIPLGRNMHNGLKMHSLHHKRSQPLEFFQGHSDSSVSQNLTSTSNAVETNLAESSGNKDMPTVASDGRTIEERLESAWAQGSRDGGSLTRNSSKVDQNHHERGRHRQSCADKGRLSLGFVIQQDDSSVDEYNREVGFDYTHESSSHHLRHGAGYGGPANEIASRLEEENLRLESRSGGTLCWKVNEKAGGKVKQVEESPRRSGCLMNICPCSRSEQS</sequence>
<dbReference type="Proteomes" id="UP000825935">
    <property type="component" value="Chromosome 19"/>
</dbReference>
<dbReference type="GO" id="GO:0005524">
    <property type="term" value="F:ATP binding"/>
    <property type="evidence" value="ECO:0007669"/>
    <property type="project" value="UniProtKB-KW"/>
</dbReference>
<dbReference type="NCBIfam" id="TIGR02397">
    <property type="entry name" value="dnaX_nterm"/>
    <property type="match status" value="1"/>
</dbReference>
<dbReference type="Pfam" id="PF23007">
    <property type="entry name" value="DnaA_N-like_STI"/>
    <property type="match status" value="1"/>
</dbReference>
<dbReference type="CDD" id="cd18137">
    <property type="entry name" value="HLD_clamp_pol_III_gamma_tau"/>
    <property type="match status" value="1"/>
</dbReference>
<dbReference type="OMA" id="FELEEVW"/>
<dbReference type="Pfam" id="PF12169">
    <property type="entry name" value="DNA_pol3_gamma3"/>
    <property type="match status" value="1"/>
</dbReference>
<dbReference type="Gene3D" id="1.10.8.60">
    <property type="match status" value="1"/>
</dbReference>
<comment type="similarity">
    <text evidence="1">Belongs to the DnaX/STICHEL family.</text>
</comment>
<keyword evidence="7 8" id="KW-0175">Coiled coil</keyword>
<dbReference type="GO" id="GO:0046872">
    <property type="term" value="F:metal ion binding"/>
    <property type="evidence" value="ECO:0007669"/>
    <property type="project" value="UniProtKB-KW"/>
</dbReference>
<name>A0A8T2SMS6_CERRI</name>
<dbReference type="GO" id="GO:0009360">
    <property type="term" value="C:DNA polymerase III complex"/>
    <property type="evidence" value="ECO:0007669"/>
    <property type="project" value="InterPro"/>
</dbReference>
<feature type="region of interest" description="Disordered" evidence="9">
    <location>
        <begin position="91"/>
        <end position="142"/>
    </location>
</feature>
<feature type="region of interest" description="Disordered" evidence="9">
    <location>
        <begin position="1112"/>
        <end position="1144"/>
    </location>
</feature>
<dbReference type="InterPro" id="IPR045085">
    <property type="entry name" value="HLD_clamp_pol_III_gamma_tau"/>
</dbReference>
<protein>
    <recommendedName>
        <fullName evidence="10">AAA+ ATPase domain-containing protein</fullName>
    </recommendedName>
</protein>
<evidence type="ECO:0000256" key="8">
    <source>
        <dbReference type="SAM" id="Coils"/>
    </source>
</evidence>
<evidence type="ECO:0000256" key="1">
    <source>
        <dbReference type="ARBA" id="ARBA00006360"/>
    </source>
</evidence>
<keyword evidence="2" id="KW-0934">Plastid</keyword>
<feature type="compositionally biased region" description="Polar residues" evidence="9">
    <location>
        <begin position="1012"/>
        <end position="1027"/>
    </location>
</feature>
<keyword evidence="6" id="KW-0067">ATP-binding</keyword>
<feature type="domain" description="AAA+ ATPase" evidence="10">
    <location>
        <begin position="473"/>
        <end position="614"/>
    </location>
</feature>
<dbReference type="GO" id="GO:0006281">
    <property type="term" value="P:DNA repair"/>
    <property type="evidence" value="ECO:0007669"/>
    <property type="project" value="TreeGrafter"/>
</dbReference>
<evidence type="ECO:0000313" key="12">
    <source>
        <dbReference type="Proteomes" id="UP000825935"/>
    </source>
</evidence>
<accession>A0A8T2SMS6</accession>
<dbReference type="PANTHER" id="PTHR11669">
    <property type="entry name" value="REPLICATION FACTOR C / DNA POLYMERASE III GAMMA-TAU SUBUNIT"/>
    <property type="match status" value="1"/>
</dbReference>
<dbReference type="PANTHER" id="PTHR11669:SF46">
    <property type="entry name" value="PROTEIN STICHEL-LIKE 3"/>
    <property type="match status" value="1"/>
</dbReference>
<evidence type="ECO:0000256" key="9">
    <source>
        <dbReference type="SAM" id="MobiDB-lite"/>
    </source>
</evidence>
<dbReference type="SUPFAM" id="SSF48019">
    <property type="entry name" value="post-AAA+ oligomerization domain-like"/>
    <property type="match status" value="1"/>
</dbReference>
<feature type="compositionally biased region" description="Basic and acidic residues" evidence="9">
    <location>
        <begin position="123"/>
        <end position="142"/>
    </location>
</feature>
<dbReference type="InterPro" id="IPR003593">
    <property type="entry name" value="AAA+_ATPase"/>
</dbReference>
<dbReference type="SUPFAM" id="SSF52540">
    <property type="entry name" value="P-loop containing nucleoside triphosphate hydrolases"/>
    <property type="match status" value="1"/>
</dbReference>
<proteinExistence type="inferred from homology"/>
<dbReference type="GO" id="GO:0003689">
    <property type="term" value="F:DNA clamp loader activity"/>
    <property type="evidence" value="ECO:0007669"/>
    <property type="project" value="TreeGrafter"/>
</dbReference>
<dbReference type="InterPro" id="IPR050238">
    <property type="entry name" value="DNA_Rep/Repair_Clamp_Loader"/>
</dbReference>
<dbReference type="AlphaFoldDB" id="A0A8T2SMS6"/>
<dbReference type="GO" id="GO:0005663">
    <property type="term" value="C:DNA replication factor C complex"/>
    <property type="evidence" value="ECO:0007669"/>
    <property type="project" value="TreeGrafter"/>
</dbReference>
<dbReference type="InterPro" id="IPR054506">
    <property type="entry name" value="DnaA_N-like_STI"/>
</dbReference>